<proteinExistence type="predicted"/>
<organism evidence="1 2">
    <name type="scientific">Candidatus Avisuccinivibrio stercorigallinarum</name>
    <dbReference type="NCBI Taxonomy" id="2840704"/>
    <lineage>
        <taxon>Bacteria</taxon>
        <taxon>Pseudomonadati</taxon>
        <taxon>Pseudomonadota</taxon>
        <taxon>Gammaproteobacteria</taxon>
        <taxon>Aeromonadales</taxon>
        <taxon>Succinivibrionaceae</taxon>
        <taxon>Succinivibrionaceae incertae sedis</taxon>
        <taxon>Candidatus Avisuccinivibrio</taxon>
    </lineage>
</organism>
<gene>
    <name evidence="1" type="ORF">IAB19_08925</name>
</gene>
<reference evidence="1" key="2">
    <citation type="journal article" date="2021" name="PeerJ">
        <title>Extensive microbial diversity within the chicken gut microbiome revealed by metagenomics and culture.</title>
        <authorList>
            <person name="Gilroy R."/>
            <person name="Ravi A."/>
            <person name="Getino M."/>
            <person name="Pursley I."/>
            <person name="Horton D.L."/>
            <person name="Alikhan N.F."/>
            <person name="Baker D."/>
            <person name="Gharbi K."/>
            <person name="Hall N."/>
            <person name="Watson M."/>
            <person name="Adriaenssens E.M."/>
            <person name="Foster-Nyarko E."/>
            <person name="Jarju S."/>
            <person name="Secka A."/>
            <person name="Antonio M."/>
            <person name="Oren A."/>
            <person name="Chaudhuri R.R."/>
            <person name="La Ragione R."/>
            <person name="Hildebrand F."/>
            <person name="Pallen M.J."/>
        </authorList>
    </citation>
    <scope>NUCLEOTIDE SEQUENCE</scope>
    <source>
        <strain evidence="1">17213</strain>
    </source>
</reference>
<comment type="caution">
    <text evidence="1">The sequence shown here is derived from an EMBL/GenBank/DDBJ whole genome shotgun (WGS) entry which is preliminary data.</text>
</comment>
<dbReference type="Pfam" id="PF13551">
    <property type="entry name" value="HTH_29"/>
    <property type="match status" value="1"/>
</dbReference>
<protein>
    <submittedName>
        <fullName evidence="1">Helix-turn-helix domain containing protein</fullName>
    </submittedName>
</protein>
<dbReference type="AlphaFoldDB" id="A0A9D9DCH8"/>
<sequence>MSRTAKIVSAAAKDIEELRSLAAGDGRLAPRAQAVLCCLEGLTVKETAARLGLSTVSVVKWRGRFAAAGISGLYDARSGRKARYTEADESALLQLLSSPPPEGMRCWDGRSAAKKLGISASQVWKIARKHGLTLLRQRSFELPVSIDQALEPGCGAGLEIAGLYLACSDSALILRALPSAPADLMEEQAANQSAAVQPEAVLRGGIVKTYDAAVARALQSAAKRAGALSLLTALQTAAAAAAKGQRKQQLKPDLPGFVQRLFNAQILKTSGHFQVIAANELDAAVSSALHKLHPGMVLNCIPDAWPEALGLLFSMLGLPGAEAGAAMPEAAAQRQAAVLQLSAAVRQMLERCLHGSCPFEWMLAPQAADSEAAAVKHREEGS</sequence>
<dbReference type="SUPFAM" id="SSF46689">
    <property type="entry name" value="Homeodomain-like"/>
    <property type="match status" value="1"/>
</dbReference>
<accession>A0A9D9DCH8</accession>
<dbReference type="Proteomes" id="UP000823631">
    <property type="component" value="Unassembled WGS sequence"/>
</dbReference>
<name>A0A9D9DCH8_9GAMM</name>
<evidence type="ECO:0000313" key="1">
    <source>
        <dbReference type="EMBL" id="MBO8416488.1"/>
    </source>
</evidence>
<dbReference type="InterPro" id="IPR009057">
    <property type="entry name" value="Homeodomain-like_sf"/>
</dbReference>
<dbReference type="EMBL" id="JADINH010000176">
    <property type="protein sequence ID" value="MBO8416488.1"/>
    <property type="molecule type" value="Genomic_DNA"/>
</dbReference>
<reference evidence="1" key="1">
    <citation type="submission" date="2020-10" db="EMBL/GenBank/DDBJ databases">
        <authorList>
            <person name="Gilroy R."/>
        </authorList>
    </citation>
    <scope>NUCLEOTIDE SEQUENCE</scope>
    <source>
        <strain evidence="1">17213</strain>
    </source>
</reference>
<evidence type="ECO:0000313" key="2">
    <source>
        <dbReference type="Proteomes" id="UP000823631"/>
    </source>
</evidence>